<accession>A0A6A4GRU5</accession>
<organism evidence="1 2">
    <name type="scientific">Gymnopus androsaceus JB14</name>
    <dbReference type="NCBI Taxonomy" id="1447944"/>
    <lineage>
        <taxon>Eukaryota</taxon>
        <taxon>Fungi</taxon>
        <taxon>Dikarya</taxon>
        <taxon>Basidiomycota</taxon>
        <taxon>Agaricomycotina</taxon>
        <taxon>Agaricomycetes</taxon>
        <taxon>Agaricomycetidae</taxon>
        <taxon>Agaricales</taxon>
        <taxon>Marasmiineae</taxon>
        <taxon>Omphalotaceae</taxon>
        <taxon>Gymnopus</taxon>
    </lineage>
</organism>
<dbReference type="AlphaFoldDB" id="A0A6A4GRU5"/>
<protein>
    <submittedName>
        <fullName evidence="1">Uncharacterized protein</fullName>
    </submittedName>
</protein>
<keyword evidence="2" id="KW-1185">Reference proteome</keyword>
<sequence length="246" mass="27650">MSNNTKRSGNIAGSSYEWLRLNTVQLIQKLSSKITKNKRLPDPPVFGSRPFFIPPPKLPMVDLLLGILGNKLMPECGWKTALPTIAENGINLLNADIQRVRRMANLDNSTPPECSMVKYLNAAQYGSHSAAILEDIRALTGKGYFVVVPATVCHEQRKFESIGQLEVEYGLAAPWYLVLEMHGLVYHQFLLSMYLESPQVYTTVPDFIDRIDDPSFIAVIFDLPLAKEAIPPPFHILNDSTISWRH</sequence>
<evidence type="ECO:0000313" key="1">
    <source>
        <dbReference type="EMBL" id="KAE9388502.1"/>
    </source>
</evidence>
<reference evidence="1" key="1">
    <citation type="journal article" date="2019" name="Environ. Microbiol.">
        <title>Fungal ecological strategies reflected in gene transcription - a case study of two litter decomposers.</title>
        <authorList>
            <person name="Barbi F."/>
            <person name="Kohler A."/>
            <person name="Barry K."/>
            <person name="Baskaran P."/>
            <person name="Daum C."/>
            <person name="Fauchery L."/>
            <person name="Ihrmark K."/>
            <person name="Kuo A."/>
            <person name="LaButti K."/>
            <person name="Lipzen A."/>
            <person name="Morin E."/>
            <person name="Grigoriev I.V."/>
            <person name="Henrissat B."/>
            <person name="Lindahl B."/>
            <person name="Martin F."/>
        </authorList>
    </citation>
    <scope>NUCLEOTIDE SEQUENCE</scope>
    <source>
        <strain evidence="1">JB14</strain>
    </source>
</reference>
<name>A0A6A4GRU5_9AGAR</name>
<gene>
    <name evidence="1" type="ORF">BT96DRAFT_947552</name>
</gene>
<evidence type="ECO:0000313" key="2">
    <source>
        <dbReference type="Proteomes" id="UP000799118"/>
    </source>
</evidence>
<dbReference type="EMBL" id="ML769740">
    <property type="protein sequence ID" value="KAE9388502.1"/>
    <property type="molecule type" value="Genomic_DNA"/>
</dbReference>
<dbReference type="Proteomes" id="UP000799118">
    <property type="component" value="Unassembled WGS sequence"/>
</dbReference>
<proteinExistence type="predicted"/>